<dbReference type="OrthoDB" id="9809164at2"/>
<feature type="domain" description="OmpA-like" evidence="7">
    <location>
        <begin position="62"/>
        <end position="176"/>
    </location>
</feature>
<reference evidence="9" key="1">
    <citation type="submission" date="2016-11" db="EMBL/GenBank/DDBJ databases">
        <authorList>
            <person name="Varghese N."/>
            <person name="Submissions S."/>
        </authorList>
    </citation>
    <scope>NUCLEOTIDE SEQUENCE [LARGE SCALE GENOMIC DNA]</scope>
    <source>
        <strain evidence="9">Sac-22</strain>
    </source>
</reference>
<gene>
    <name evidence="8" type="ORF">SAMN05192549_10249</name>
</gene>
<dbReference type="CDD" id="cd07185">
    <property type="entry name" value="OmpA_C-like"/>
    <property type="match status" value="1"/>
</dbReference>
<dbReference type="GO" id="GO:0009279">
    <property type="term" value="C:cell outer membrane"/>
    <property type="evidence" value="ECO:0007669"/>
    <property type="project" value="UniProtKB-SubCell"/>
</dbReference>
<evidence type="ECO:0000313" key="9">
    <source>
        <dbReference type="Proteomes" id="UP000184339"/>
    </source>
</evidence>
<feature type="region of interest" description="Disordered" evidence="5">
    <location>
        <begin position="23"/>
        <end position="43"/>
    </location>
</feature>
<keyword evidence="6" id="KW-0732">Signal</keyword>
<evidence type="ECO:0000256" key="5">
    <source>
        <dbReference type="SAM" id="MobiDB-lite"/>
    </source>
</evidence>
<keyword evidence="8" id="KW-0449">Lipoprotein</keyword>
<dbReference type="RefSeq" id="WP_072781658.1">
    <property type="nucleotide sequence ID" value="NZ_FRCX01000002.1"/>
</dbReference>
<dbReference type="STRING" id="551987.SAMN05192549_10249"/>
<comment type="subcellular location">
    <subcellularLocation>
        <location evidence="1">Cell outer membrane</location>
    </subcellularLocation>
</comment>
<evidence type="ECO:0000256" key="3">
    <source>
        <dbReference type="ARBA" id="ARBA00023237"/>
    </source>
</evidence>
<dbReference type="PROSITE" id="PS01068">
    <property type="entry name" value="OMPA_1"/>
    <property type="match status" value="1"/>
</dbReference>
<feature type="chain" id="PRO_5012252315" evidence="6">
    <location>
        <begin position="24"/>
        <end position="176"/>
    </location>
</feature>
<evidence type="ECO:0000259" key="7">
    <source>
        <dbReference type="PROSITE" id="PS51123"/>
    </source>
</evidence>
<keyword evidence="3" id="KW-0998">Cell outer membrane</keyword>
<dbReference type="InterPro" id="IPR006665">
    <property type="entry name" value="OmpA-like"/>
</dbReference>
<dbReference type="InterPro" id="IPR006664">
    <property type="entry name" value="OMP_bac"/>
</dbReference>
<organism evidence="8 9">
    <name type="scientific">Duganella sacchari</name>
    <dbReference type="NCBI Taxonomy" id="551987"/>
    <lineage>
        <taxon>Bacteria</taxon>
        <taxon>Pseudomonadati</taxon>
        <taxon>Pseudomonadota</taxon>
        <taxon>Betaproteobacteria</taxon>
        <taxon>Burkholderiales</taxon>
        <taxon>Oxalobacteraceae</taxon>
        <taxon>Telluria group</taxon>
        <taxon>Duganella</taxon>
    </lineage>
</organism>
<dbReference type="PROSITE" id="PS51257">
    <property type="entry name" value="PROKAR_LIPOPROTEIN"/>
    <property type="match status" value="1"/>
</dbReference>
<keyword evidence="2 4" id="KW-0472">Membrane</keyword>
<feature type="compositionally biased region" description="Pro residues" evidence="5">
    <location>
        <begin position="24"/>
        <end position="43"/>
    </location>
</feature>
<dbReference type="InterPro" id="IPR050330">
    <property type="entry name" value="Bact_OuterMem_StrucFunc"/>
</dbReference>
<dbReference type="Gene3D" id="3.30.1330.60">
    <property type="entry name" value="OmpA-like domain"/>
    <property type="match status" value="1"/>
</dbReference>
<evidence type="ECO:0000256" key="6">
    <source>
        <dbReference type="SAM" id="SignalP"/>
    </source>
</evidence>
<dbReference type="InterPro" id="IPR036737">
    <property type="entry name" value="OmpA-like_sf"/>
</dbReference>
<name>A0A1M7KCD3_9BURK</name>
<evidence type="ECO:0000256" key="4">
    <source>
        <dbReference type="PROSITE-ProRule" id="PRU00473"/>
    </source>
</evidence>
<dbReference type="PANTHER" id="PTHR30329">
    <property type="entry name" value="STATOR ELEMENT OF FLAGELLAR MOTOR COMPLEX"/>
    <property type="match status" value="1"/>
</dbReference>
<evidence type="ECO:0000313" key="8">
    <source>
        <dbReference type="EMBL" id="SHM62944.1"/>
    </source>
</evidence>
<feature type="signal peptide" evidence="6">
    <location>
        <begin position="1"/>
        <end position="23"/>
    </location>
</feature>
<dbReference type="PROSITE" id="PS51123">
    <property type="entry name" value="OMPA_2"/>
    <property type="match status" value="1"/>
</dbReference>
<dbReference type="EMBL" id="FRCX01000002">
    <property type="protein sequence ID" value="SHM62944.1"/>
    <property type="molecule type" value="Genomic_DNA"/>
</dbReference>
<accession>A0A1M7KCD3</accession>
<sequence>MKATTQSLLAACTVALLSACSTPAPTPTPAPAPTPAPVAPAPAPVAAPVPAPVAAPLPAYLDPNSSIYKNRSVYFDFDKYAVKSEFDTLVADHAKFLAANPNVAIKVEGNTDDRGGAEYNLALGQKRAQALITALKVQGVKEGQLEAVSYGKEKVTGTDDAARAHDRRDDIIYPSK</sequence>
<proteinExistence type="predicted"/>
<evidence type="ECO:0000256" key="2">
    <source>
        <dbReference type="ARBA" id="ARBA00023136"/>
    </source>
</evidence>
<dbReference type="SUPFAM" id="SSF103088">
    <property type="entry name" value="OmpA-like"/>
    <property type="match status" value="1"/>
</dbReference>
<dbReference type="AlphaFoldDB" id="A0A1M7KCD3"/>
<dbReference type="Proteomes" id="UP000184339">
    <property type="component" value="Unassembled WGS sequence"/>
</dbReference>
<feature type="region of interest" description="Disordered" evidence="5">
    <location>
        <begin position="156"/>
        <end position="176"/>
    </location>
</feature>
<dbReference type="PRINTS" id="PR01021">
    <property type="entry name" value="OMPADOMAIN"/>
</dbReference>
<protein>
    <submittedName>
        <fullName evidence="8">Peptidoglycan-associated lipoprotein</fullName>
    </submittedName>
</protein>
<evidence type="ECO:0000256" key="1">
    <source>
        <dbReference type="ARBA" id="ARBA00004442"/>
    </source>
</evidence>
<keyword evidence="9" id="KW-1185">Reference proteome</keyword>
<dbReference type="PANTHER" id="PTHR30329:SF21">
    <property type="entry name" value="LIPOPROTEIN YIAD-RELATED"/>
    <property type="match status" value="1"/>
</dbReference>
<dbReference type="InterPro" id="IPR006690">
    <property type="entry name" value="OMPA-like_CS"/>
</dbReference>
<dbReference type="Pfam" id="PF00691">
    <property type="entry name" value="OmpA"/>
    <property type="match status" value="1"/>
</dbReference>